<name>A0A1I6FZR0_9RHOB</name>
<dbReference type="OrthoDB" id="9806601at2"/>
<gene>
    <name evidence="3" type="ORF">SAMN04488005_0809</name>
</gene>
<dbReference type="GO" id="GO:0005737">
    <property type="term" value="C:cytoplasm"/>
    <property type="evidence" value="ECO:0007669"/>
    <property type="project" value="TreeGrafter"/>
</dbReference>
<dbReference type="STRING" id="390270.SAMN04488005_0809"/>
<reference evidence="4" key="1">
    <citation type="submission" date="2016-10" db="EMBL/GenBank/DDBJ databases">
        <authorList>
            <person name="Varghese N."/>
            <person name="Submissions S."/>
        </authorList>
    </citation>
    <scope>NUCLEOTIDE SEQUENCE [LARGE SCALE GENOMIC DNA]</scope>
    <source>
        <strain evidence="4">DSM 26879</strain>
    </source>
</reference>
<dbReference type="Gene3D" id="3.50.50.60">
    <property type="entry name" value="FAD/NAD(P)-binding domain"/>
    <property type="match status" value="1"/>
</dbReference>
<dbReference type="SUPFAM" id="SSF51905">
    <property type="entry name" value="FAD/NAD(P)-binding domain"/>
    <property type="match status" value="1"/>
</dbReference>
<dbReference type="Proteomes" id="UP000199478">
    <property type="component" value="Unassembled WGS sequence"/>
</dbReference>
<organism evidence="3 4">
    <name type="scientific">Yoonia tamlensis</name>
    <dbReference type="NCBI Taxonomy" id="390270"/>
    <lineage>
        <taxon>Bacteria</taxon>
        <taxon>Pseudomonadati</taxon>
        <taxon>Pseudomonadota</taxon>
        <taxon>Alphaproteobacteria</taxon>
        <taxon>Rhodobacterales</taxon>
        <taxon>Paracoccaceae</taxon>
        <taxon>Yoonia</taxon>
    </lineage>
</organism>
<accession>A0A1I6FZR0</accession>
<dbReference type="GO" id="GO:0016491">
    <property type="term" value="F:oxidoreductase activity"/>
    <property type="evidence" value="ECO:0007669"/>
    <property type="project" value="UniProtKB-KW"/>
</dbReference>
<dbReference type="PANTHER" id="PTHR13847:SF281">
    <property type="entry name" value="FAD DEPENDENT OXIDOREDUCTASE DOMAIN-CONTAINING PROTEIN"/>
    <property type="match status" value="1"/>
</dbReference>
<dbReference type="Pfam" id="PF01266">
    <property type="entry name" value="DAO"/>
    <property type="match status" value="1"/>
</dbReference>
<dbReference type="RefSeq" id="WP_090200335.1">
    <property type="nucleotide sequence ID" value="NZ_FOYP01000001.1"/>
</dbReference>
<dbReference type="PANTHER" id="PTHR13847">
    <property type="entry name" value="SARCOSINE DEHYDROGENASE-RELATED"/>
    <property type="match status" value="1"/>
</dbReference>
<keyword evidence="4" id="KW-1185">Reference proteome</keyword>
<evidence type="ECO:0000259" key="2">
    <source>
        <dbReference type="Pfam" id="PF01266"/>
    </source>
</evidence>
<protein>
    <submittedName>
        <fullName evidence="3">Gamma-glutamylputrescine oxidase</fullName>
    </submittedName>
</protein>
<proteinExistence type="predicted"/>
<feature type="domain" description="FAD dependent oxidoreductase" evidence="2">
    <location>
        <begin position="38"/>
        <end position="388"/>
    </location>
</feature>
<dbReference type="Gene3D" id="3.30.9.10">
    <property type="entry name" value="D-Amino Acid Oxidase, subunit A, domain 2"/>
    <property type="match status" value="1"/>
</dbReference>
<dbReference type="InterPro" id="IPR006076">
    <property type="entry name" value="FAD-dep_OxRdtase"/>
</dbReference>
<evidence type="ECO:0000313" key="3">
    <source>
        <dbReference type="EMBL" id="SFR35404.1"/>
    </source>
</evidence>
<dbReference type="EMBL" id="FOYP01000001">
    <property type="protein sequence ID" value="SFR35404.1"/>
    <property type="molecule type" value="Genomic_DNA"/>
</dbReference>
<dbReference type="InterPro" id="IPR036188">
    <property type="entry name" value="FAD/NAD-bd_sf"/>
</dbReference>
<evidence type="ECO:0000256" key="1">
    <source>
        <dbReference type="ARBA" id="ARBA00023002"/>
    </source>
</evidence>
<dbReference type="AlphaFoldDB" id="A0A1I6FZR0"/>
<sequence length="434" mass="46550">MNPLYRNDQRGQFPPSWYAASADIPPLRPTLDHDLSVDVCVIGAGFTGLSAARELATRGQDVVVLDAHRVGFGASGRNGGQVGSGYNWDQRALAKSLGKDTAADLWALAEEAKQDIRDICATHIPQARFRPGVAHGFYAAKDAANYTQDAEFLAENYGYDQISVLSPEAMRDLVKSPLYQGGILDMGAGHIHPLRYALGLAELAEQAGARIFEQSEVTKITQGTPARITTPNGTVTARHVVIAGNGYLPDIDRKTAAKVMPINSFICATEPLGDRAATVLARDIAVADSKFVVNYFRMSEDNRFLFGGRESYGIGFPKDINTALIQRMTTLFPQLRGVKIDYTWGGTLGITMTRLPAVQRVAPNMVSGAGFSGHGVALSGLAGKVMAEAIAGQAGRFDTLSALKVPNFPGGPALRAPLLTLAMTWYALRDRLGL</sequence>
<evidence type="ECO:0000313" key="4">
    <source>
        <dbReference type="Proteomes" id="UP000199478"/>
    </source>
</evidence>
<keyword evidence="1" id="KW-0560">Oxidoreductase</keyword>